<dbReference type="FunFam" id="2.40.50.140:FF:000014">
    <property type="entry name" value="30S ribosomal protein S17"/>
    <property type="match status" value="1"/>
</dbReference>
<organism evidence="8 9">
    <name type="scientific">Aliidiomarina iranensis</name>
    <dbReference type="NCBI Taxonomy" id="1434071"/>
    <lineage>
        <taxon>Bacteria</taxon>
        <taxon>Pseudomonadati</taxon>
        <taxon>Pseudomonadota</taxon>
        <taxon>Gammaproteobacteria</taxon>
        <taxon>Alteromonadales</taxon>
        <taxon>Idiomarinaceae</taxon>
        <taxon>Aliidiomarina</taxon>
    </lineage>
</organism>
<dbReference type="InterPro" id="IPR000266">
    <property type="entry name" value="Ribosomal_uS17"/>
</dbReference>
<keyword evidence="4 6" id="KW-0689">Ribosomal protein</keyword>
<sequence>MSEANTIRTLQGRVISDKMDKSIVVAIERKVKHPLYGKYIKRTTKVHAHDEENTSKEGDLVSIRETRPVSKTKSWALVEVLERSSEI</sequence>
<accession>A0A432VU95</accession>
<keyword evidence="9" id="KW-1185">Reference proteome</keyword>
<dbReference type="HAMAP" id="MF_01345_B">
    <property type="entry name" value="Ribosomal_uS17_B"/>
    <property type="match status" value="1"/>
</dbReference>
<dbReference type="InterPro" id="IPR012340">
    <property type="entry name" value="NA-bd_OB-fold"/>
</dbReference>
<evidence type="ECO:0000256" key="5">
    <source>
        <dbReference type="ARBA" id="ARBA00023274"/>
    </source>
</evidence>
<keyword evidence="2 6" id="KW-0699">rRNA-binding</keyword>
<keyword evidence="5 6" id="KW-0687">Ribonucleoprotein</keyword>
<proteinExistence type="inferred from homology"/>
<evidence type="ECO:0000256" key="6">
    <source>
        <dbReference type="HAMAP-Rule" id="MF_01345"/>
    </source>
</evidence>
<dbReference type="Gene3D" id="2.40.50.140">
    <property type="entry name" value="Nucleic acid-binding proteins"/>
    <property type="match status" value="1"/>
</dbReference>
<evidence type="ECO:0000256" key="3">
    <source>
        <dbReference type="ARBA" id="ARBA00022884"/>
    </source>
</evidence>
<dbReference type="AlphaFoldDB" id="A0A432VU95"/>
<dbReference type="NCBIfam" id="TIGR03635">
    <property type="entry name" value="uS17_bact"/>
    <property type="match status" value="1"/>
</dbReference>
<dbReference type="PROSITE" id="PS00056">
    <property type="entry name" value="RIBOSOMAL_S17"/>
    <property type="match status" value="1"/>
</dbReference>
<evidence type="ECO:0000256" key="1">
    <source>
        <dbReference type="ARBA" id="ARBA00010254"/>
    </source>
</evidence>
<protein>
    <recommendedName>
        <fullName evidence="6">Small ribosomal subunit protein uS17</fullName>
    </recommendedName>
</protein>
<evidence type="ECO:0000256" key="7">
    <source>
        <dbReference type="RuleBase" id="RU003872"/>
    </source>
</evidence>
<dbReference type="EMBL" id="PIPJ01000006">
    <property type="protein sequence ID" value="RUO20047.1"/>
    <property type="molecule type" value="Genomic_DNA"/>
</dbReference>
<dbReference type="GO" id="GO:0022627">
    <property type="term" value="C:cytosolic small ribosomal subunit"/>
    <property type="evidence" value="ECO:0007669"/>
    <property type="project" value="UniProtKB-UniRule"/>
</dbReference>
<evidence type="ECO:0000256" key="2">
    <source>
        <dbReference type="ARBA" id="ARBA00022730"/>
    </source>
</evidence>
<dbReference type="PANTHER" id="PTHR10744">
    <property type="entry name" value="40S RIBOSOMAL PROTEIN S11 FAMILY MEMBER"/>
    <property type="match status" value="1"/>
</dbReference>
<dbReference type="InterPro" id="IPR019979">
    <property type="entry name" value="Ribosomal_uS17_CS"/>
</dbReference>
<gene>
    <name evidence="6 8" type="primary">rpsQ</name>
    <name evidence="8" type="ORF">CWE08_09045</name>
</gene>
<comment type="function">
    <text evidence="6">One of the primary rRNA binding proteins, it binds specifically to the 5'-end of 16S ribosomal RNA.</text>
</comment>
<dbReference type="PRINTS" id="PR00973">
    <property type="entry name" value="RIBOSOMALS17"/>
</dbReference>
<comment type="subunit">
    <text evidence="6">Part of the 30S ribosomal subunit.</text>
</comment>
<comment type="similarity">
    <text evidence="1 6 7">Belongs to the universal ribosomal protein uS17 family.</text>
</comment>
<dbReference type="Pfam" id="PF00366">
    <property type="entry name" value="Ribosomal_S17"/>
    <property type="match status" value="1"/>
</dbReference>
<dbReference type="OrthoDB" id="9811714at2"/>
<evidence type="ECO:0000256" key="4">
    <source>
        <dbReference type="ARBA" id="ARBA00022980"/>
    </source>
</evidence>
<evidence type="ECO:0000313" key="8">
    <source>
        <dbReference type="EMBL" id="RUO20047.1"/>
    </source>
</evidence>
<dbReference type="RefSeq" id="WP_126767650.1">
    <property type="nucleotide sequence ID" value="NZ_PIPJ01000006.1"/>
</dbReference>
<dbReference type="CDD" id="cd00364">
    <property type="entry name" value="Ribosomal_uS17"/>
    <property type="match status" value="1"/>
</dbReference>
<dbReference type="Proteomes" id="UP000288395">
    <property type="component" value="Unassembled WGS sequence"/>
</dbReference>
<comment type="caution">
    <text evidence="8">The sequence shown here is derived from an EMBL/GenBank/DDBJ whole genome shotgun (WGS) entry which is preliminary data.</text>
</comment>
<dbReference type="PANTHER" id="PTHR10744:SF1">
    <property type="entry name" value="SMALL RIBOSOMAL SUBUNIT PROTEIN US17M"/>
    <property type="match status" value="1"/>
</dbReference>
<dbReference type="GO" id="GO:0003735">
    <property type="term" value="F:structural constituent of ribosome"/>
    <property type="evidence" value="ECO:0007669"/>
    <property type="project" value="UniProtKB-UniRule"/>
</dbReference>
<dbReference type="GO" id="GO:0006412">
    <property type="term" value="P:translation"/>
    <property type="evidence" value="ECO:0007669"/>
    <property type="project" value="UniProtKB-UniRule"/>
</dbReference>
<dbReference type="GO" id="GO:0019843">
    <property type="term" value="F:rRNA binding"/>
    <property type="evidence" value="ECO:0007669"/>
    <property type="project" value="UniProtKB-UniRule"/>
</dbReference>
<dbReference type="SUPFAM" id="SSF50249">
    <property type="entry name" value="Nucleic acid-binding proteins"/>
    <property type="match status" value="1"/>
</dbReference>
<dbReference type="InterPro" id="IPR019984">
    <property type="entry name" value="Ribosomal_uS17_bact/chlr"/>
</dbReference>
<name>A0A432VU95_9GAMM</name>
<keyword evidence="3 6" id="KW-0694">RNA-binding</keyword>
<reference evidence="9" key="1">
    <citation type="journal article" date="2018" name="Front. Microbiol.">
        <title>Genome-Based Analysis Reveals the Taxonomy and Diversity of the Family Idiomarinaceae.</title>
        <authorList>
            <person name="Liu Y."/>
            <person name="Lai Q."/>
            <person name="Shao Z."/>
        </authorList>
    </citation>
    <scope>NUCLEOTIDE SEQUENCE [LARGE SCALE GENOMIC DNA]</scope>
    <source>
        <strain evidence="9">GBPy7</strain>
    </source>
</reference>
<dbReference type="NCBIfam" id="NF004123">
    <property type="entry name" value="PRK05610.1"/>
    <property type="match status" value="1"/>
</dbReference>
<evidence type="ECO:0000313" key="9">
    <source>
        <dbReference type="Proteomes" id="UP000288395"/>
    </source>
</evidence>